<reference evidence="1 2" key="1">
    <citation type="submission" date="2020-12" db="EMBL/GenBank/DDBJ databases">
        <title>Microbacterium sp. HY060.</title>
        <authorList>
            <person name="Zhou J."/>
        </authorList>
    </citation>
    <scope>NUCLEOTIDE SEQUENCE [LARGE SCALE GENOMIC DNA]</scope>
    <source>
        <strain evidence="1 2">HY60</strain>
    </source>
</reference>
<sequence length="233" mass="25052">MSTVRYILQAGVWILPASAAKNFALRRLGHNVHPRARAASNVVWKVSSVELGAGSRIGKWNVVKNMRRVRLADGAMIGRMNLISAPPVYVRLLPDGGVLDVGVHGKIMSRHQLDCSARVEVGSFASLAGHESRILTHSVDLRENAQTAVPVRIGERSFVASRCMILGGAVLPGRSVLAAGAVLVQGNGVKPGMYAGVPARWVTEVEGAWFDRDEGETRHVVVHTPDGIVEQAF</sequence>
<dbReference type="InterPro" id="IPR011004">
    <property type="entry name" value="Trimer_LpxA-like_sf"/>
</dbReference>
<dbReference type="RefSeq" id="WP_166990952.1">
    <property type="nucleotide sequence ID" value="NZ_CP061169.1"/>
</dbReference>
<dbReference type="EMBL" id="CP061169">
    <property type="protein sequence ID" value="QPZ37639.1"/>
    <property type="molecule type" value="Genomic_DNA"/>
</dbReference>
<evidence type="ECO:0008006" key="3">
    <source>
        <dbReference type="Google" id="ProtNLM"/>
    </source>
</evidence>
<dbReference type="Gene3D" id="2.160.10.10">
    <property type="entry name" value="Hexapeptide repeat proteins"/>
    <property type="match status" value="1"/>
</dbReference>
<protein>
    <recommendedName>
        <fullName evidence="3">Acyltransferase</fullName>
    </recommendedName>
</protein>
<evidence type="ECO:0000313" key="1">
    <source>
        <dbReference type="EMBL" id="QPZ37639.1"/>
    </source>
</evidence>
<accession>A0ABX6YGA0</accession>
<name>A0ABX6YGA0_9MICO</name>
<keyword evidence="2" id="KW-1185">Reference proteome</keyword>
<dbReference type="Proteomes" id="UP000662814">
    <property type="component" value="Chromosome"/>
</dbReference>
<organism evidence="1 2">
    <name type="scientific">Paramicrobacterium chengjingii</name>
    <dbReference type="NCBI Taxonomy" id="2769067"/>
    <lineage>
        <taxon>Bacteria</taxon>
        <taxon>Bacillati</taxon>
        <taxon>Actinomycetota</taxon>
        <taxon>Actinomycetes</taxon>
        <taxon>Micrococcales</taxon>
        <taxon>Microbacteriaceae</taxon>
        <taxon>Paramicrobacterium</taxon>
    </lineage>
</organism>
<gene>
    <name evidence="1" type="ORF">HCR76_12510</name>
</gene>
<dbReference type="SUPFAM" id="SSF51161">
    <property type="entry name" value="Trimeric LpxA-like enzymes"/>
    <property type="match status" value="1"/>
</dbReference>
<proteinExistence type="predicted"/>
<evidence type="ECO:0000313" key="2">
    <source>
        <dbReference type="Proteomes" id="UP000662814"/>
    </source>
</evidence>